<name>A0A0V0R1V1_PSEPJ</name>
<reference evidence="2 3" key="1">
    <citation type="journal article" date="2015" name="Sci. Rep.">
        <title>Genome of the facultative scuticociliatosis pathogen Pseudocohnilembus persalinus provides insight into its virulence through horizontal gene transfer.</title>
        <authorList>
            <person name="Xiong J."/>
            <person name="Wang G."/>
            <person name="Cheng J."/>
            <person name="Tian M."/>
            <person name="Pan X."/>
            <person name="Warren A."/>
            <person name="Jiang C."/>
            <person name="Yuan D."/>
            <person name="Miao W."/>
        </authorList>
    </citation>
    <scope>NUCLEOTIDE SEQUENCE [LARGE SCALE GENOMIC DNA]</scope>
    <source>
        <strain evidence="2">36N120E</strain>
    </source>
</reference>
<dbReference type="InParanoid" id="A0A0V0R1V1"/>
<dbReference type="AlphaFoldDB" id="A0A0V0R1V1"/>
<dbReference type="SUPFAM" id="SSF56219">
    <property type="entry name" value="DNase I-like"/>
    <property type="match status" value="1"/>
</dbReference>
<dbReference type="InterPro" id="IPR005135">
    <property type="entry name" value="Endo/exonuclease/phosphatase"/>
</dbReference>
<keyword evidence="2" id="KW-0269">Exonuclease</keyword>
<proteinExistence type="predicted"/>
<dbReference type="InterPro" id="IPR013784">
    <property type="entry name" value="Carb-bd-like_fold"/>
</dbReference>
<dbReference type="Proteomes" id="UP000054937">
    <property type="component" value="Unassembled WGS sequence"/>
</dbReference>
<dbReference type="EMBL" id="LDAU01000063">
    <property type="protein sequence ID" value="KRX08499.1"/>
    <property type="molecule type" value="Genomic_DNA"/>
</dbReference>
<dbReference type="GO" id="GO:0000175">
    <property type="term" value="F:3'-5'-RNA exonuclease activity"/>
    <property type="evidence" value="ECO:0007669"/>
    <property type="project" value="TreeGrafter"/>
</dbReference>
<dbReference type="InterPro" id="IPR050410">
    <property type="entry name" value="CCR4/nocturin_mRNA_transcr"/>
</dbReference>
<dbReference type="PANTHER" id="PTHR12121">
    <property type="entry name" value="CARBON CATABOLITE REPRESSOR PROTEIN 4"/>
    <property type="match status" value="1"/>
</dbReference>
<gene>
    <name evidence="2" type="ORF">PPERSA_12980</name>
</gene>
<protein>
    <submittedName>
        <fullName evidence="2">Endonuclease/exonuclease/phosphatase</fullName>
    </submittedName>
</protein>
<keyword evidence="3" id="KW-1185">Reference proteome</keyword>
<dbReference type="PANTHER" id="PTHR12121:SF36">
    <property type="entry name" value="ENDONUCLEASE_EXONUCLEASE_PHOSPHATASE DOMAIN-CONTAINING PROTEIN"/>
    <property type="match status" value="1"/>
</dbReference>
<keyword evidence="2" id="KW-0378">Hydrolase</keyword>
<dbReference type="InterPro" id="IPR036691">
    <property type="entry name" value="Endo/exonu/phosph_ase_sf"/>
</dbReference>
<dbReference type="Gene3D" id="3.60.10.10">
    <property type="entry name" value="Endonuclease/exonuclease/phosphatase"/>
    <property type="match status" value="1"/>
</dbReference>
<evidence type="ECO:0000313" key="3">
    <source>
        <dbReference type="Proteomes" id="UP000054937"/>
    </source>
</evidence>
<dbReference type="Pfam" id="PF03372">
    <property type="entry name" value="Exo_endo_phos"/>
    <property type="match status" value="1"/>
</dbReference>
<evidence type="ECO:0000313" key="2">
    <source>
        <dbReference type="EMBL" id="KRX08499.1"/>
    </source>
</evidence>
<dbReference type="GO" id="GO:0030246">
    <property type="term" value="F:carbohydrate binding"/>
    <property type="evidence" value="ECO:0007669"/>
    <property type="project" value="InterPro"/>
</dbReference>
<organism evidence="2 3">
    <name type="scientific">Pseudocohnilembus persalinus</name>
    <name type="common">Ciliate</name>
    <dbReference type="NCBI Taxonomy" id="266149"/>
    <lineage>
        <taxon>Eukaryota</taxon>
        <taxon>Sar</taxon>
        <taxon>Alveolata</taxon>
        <taxon>Ciliophora</taxon>
        <taxon>Intramacronucleata</taxon>
        <taxon>Oligohymenophorea</taxon>
        <taxon>Scuticociliatia</taxon>
        <taxon>Philasterida</taxon>
        <taxon>Pseudocohnilembidae</taxon>
        <taxon>Pseudocohnilembus</taxon>
    </lineage>
</organism>
<dbReference type="GO" id="GO:0004519">
    <property type="term" value="F:endonuclease activity"/>
    <property type="evidence" value="ECO:0007669"/>
    <property type="project" value="UniProtKB-KW"/>
</dbReference>
<dbReference type="SUPFAM" id="SSF49452">
    <property type="entry name" value="Starch-binding domain-like"/>
    <property type="match status" value="1"/>
</dbReference>
<dbReference type="OrthoDB" id="276515at2759"/>
<feature type="domain" description="Endonuclease/exonuclease/phosphatase" evidence="1">
    <location>
        <begin position="125"/>
        <end position="355"/>
    </location>
</feature>
<keyword evidence="2" id="KW-0255">Endonuclease</keyword>
<comment type="caution">
    <text evidence="2">The sequence shown here is derived from an EMBL/GenBank/DDBJ whole genome shotgun (WGS) entry which is preliminary data.</text>
</comment>
<sequence>MVWSEGDHWRCSVKIHENFEGLIEYKYIVTDQDQSYYNWDPGYNQKLYVFGDESCSFSQIKFIQDSEGKDNTVLLRGRNASGGLLYNQLDDDGISDSSQHSHKNHKLNNQEHLIPVGKDKYIKAMSFNIHFFIDMNWGKRIKLILQAMKSEHPDFIALQEVMPYQREQIKGNMTNYLYFGRSRSCDENDQQNGILFRKDRFFKLEGGHIWYSRNNEQLDYGSTAPRMMTWGIFQDIANNDRKVGFVSTQWDDKSVESQQKSAEIISQLCPKLKNSCEIIILGGDFYCTENSQQIKTILNQGGMKSARQNYDPGNNNLQFGTKDDQIQKQYPTFHDYQGERIKEKGIQQDHIFYNSDSNYQLYSFRVLRNIKRVKKVENNMKQLYYPSNHYPIVAEFIKNDKEEKC</sequence>
<keyword evidence="2" id="KW-0540">Nuclease</keyword>
<accession>A0A0V0R1V1</accession>
<evidence type="ECO:0000259" key="1">
    <source>
        <dbReference type="Pfam" id="PF03372"/>
    </source>
</evidence>